<dbReference type="RefSeq" id="XP_018287985.1">
    <property type="nucleotide sequence ID" value="XM_018442893.1"/>
</dbReference>
<sequence length="175" mass="20008">MMFEFVYEYGRGDIKYDQDAAPWLQKKPDLRCSSRPQTLQLDVPPDHSPKPFPKQLWSYMSRKIFLEYLISKMPSYNSVTMAVQYAAYGTLFPILLPVEGAFSPSTRTRFFSISESVCSIITIYIITLCIWFGGSGLVERQVGLLKYPPTFRTLAVLEKPLTSLFPRVLGRSCIV</sequence>
<dbReference type="InParanoid" id="A0A167LA23"/>
<evidence type="ECO:0000313" key="3">
    <source>
        <dbReference type="Proteomes" id="UP000077315"/>
    </source>
</evidence>
<name>A0A167LA23_PHYB8</name>
<feature type="transmembrane region" description="Helical" evidence="1">
    <location>
        <begin position="79"/>
        <end position="98"/>
    </location>
</feature>
<keyword evidence="1" id="KW-0812">Transmembrane</keyword>
<dbReference type="AlphaFoldDB" id="A0A167LA23"/>
<evidence type="ECO:0000313" key="2">
    <source>
        <dbReference type="EMBL" id="OAD69945.1"/>
    </source>
</evidence>
<organism evidence="2 3">
    <name type="scientific">Phycomyces blakesleeanus (strain ATCC 8743b / DSM 1359 / FGSC 10004 / NBRC 33097 / NRRL 1555)</name>
    <dbReference type="NCBI Taxonomy" id="763407"/>
    <lineage>
        <taxon>Eukaryota</taxon>
        <taxon>Fungi</taxon>
        <taxon>Fungi incertae sedis</taxon>
        <taxon>Mucoromycota</taxon>
        <taxon>Mucoromycotina</taxon>
        <taxon>Mucoromycetes</taxon>
        <taxon>Mucorales</taxon>
        <taxon>Phycomycetaceae</taxon>
        <taxon>Phycomyces</taxon>
    </lineage>
</organism>
<accession>A0A167LA23</accession>
<evidence type="ECO:0000256" key="1">
    <source>
        <dbReference type="SAM" id="Phobius"/>
    </source>
</evidence>
<dbReference type="EMBL" id="KV440990">
    <property type="protein sequence ID" value="OAD69945.1"/>
    <property type="molecule type" value="Genomic_DNA"/>
</dbReference>
<keyword evidence="1" id="KW-0472">Membrane</keyword>
<dbReference type="Proteomes" id="UP000077315">
    <property type="component" value="Unassembled WGS sequence"/>
</dbReference>
<keyword evidence="3" id="KW-1185">Reference proteome</keyword>
<keyword evidence="1" id="KW-1133">Transmembrane helix</keyword>
<feature type="transmembrane region" description="Helical" evidence="1">
    <location>
        <begin position="110"/>
        <end position="133"/>
    </location>
</feature>
<dbReference type="VEuPathDB" id="FungiDB:PHYBLDRAFT_73626"/>
<gene>
    <name evidence="2" type="ORF">PHYBLDRAFT_73626</name>
</gene>
<reference evidence="3" key="1">
    <citation type="submission" date="2015-06" db="EMBL/GenBank/DDBJ databases">
        <title>Expansion of signal transduction pathways in fungi by whole-genome duplication.</title>
        <authorList>
            <consortium name="DOE Joint Genome Institute"/>
            <person name="Corrochano L.M."/>
            <person name="Kuo A."/>
            <person name="Marcet-Houben M."/>
            <person name="Polaino S."/>
            <person name="Salamov A."/>
            <person name="Villalobos J.M."/>
            <person name="Alvarez M.I."/>
            <person name="Avalos J."/>
            <person name="Benito E.P."/>
            <person name="Benoit I."/>
            <person name="Burger G."/>
            <person name="Camino L.P."/>
            <person name="Canovas D."/>
            <person name="Cerda-Olmedo E."/>
            <person name="Cheng J.-F."/>
            <person name="Dominguez A."/>
            <person name="Elias M."/>
            <person name="Eslava A.P."/>
            <person name="Glaser F."/>
            <person name="Grimwood J."/>
            <person name="Gutierrez G."/>
            <person name="Heitman J."/>
            <person name="Henrissat B."/>
            <person name="Iturriaga E.A."/>
            <person name="Lang B.F."/>
            <person name="Lavin J.L."/>
            <person name="Lee S."/>
            <person name="Li W."/>
            <person name="Lindquist E."/>
            <person name="Lopez-Garcia S."/>
            <person name="Luque E.M."/>
            <person name="Marcos A.T."/>
            <person name="Martin J."/>
            <person name="McCluskey K."/>
            <person name="Medina H.R."/>
            <person name="Miralles-Duran A."/>
            <person name="Miyazaki A."/>
            <person name="Munoz-Torres E."/>
            <person name="Oguiza J.A."/>
            <person name="Ohm R."/>
            <person name="Olmedo M."/>
            <person name="Orejas M."/>
            <person name="Ortiz-Castellanos L."/>
            <person name="Pisabarro A.G."/>
            <person name="Rodriguez-Romero J."/>
            <person name="Ruiz-Herrera J."/>
            <person name="Ruiz-Vazquez R."/>
            <person name="Sanz C."/>
            <person name="Schackwitz W."/>
            <person name="Schmutz J."/>
            <person name="Shahriari M."/>
            <person name="Shelest E."/>
            <person name="Silva-Franco F."/>
            <person name="Soanes D."/>
            <person name="Syed K."/>
            <person name="Tagua V.G."/>
            <person name="Talbot N.J."/>
            <person name="Thon M."/>
            <person name="De vries R.P."/>
            <person name="Wiebenga A."/>
            <person name="Yadav J.S."/>
            <person name="Braun E.L."/>
            <person name="Baker S."/>
            <person name="Garre V."/>
            <person name="Horwitz B."/>
            <person name="Torres-Martinez S."/>
            <person name="Idnurm A."/>
            <person name="Herrera-Estrella A."/>
            <person name="Gabaldon T."/>
            <person name="Grigoriev I.V."/>
        </authorList>
    </citation>
    <scope>NUCLEOTIDE SEQUENCE [LARGE SCALE GENOMIC DNA]</scope>
    <source>
        <strain evidence="3">NRRL 1555(-)</strain>
    </source>
</reference>
<protein>
    <submittedName>
        <fullName evidence="2">Uncharacterized protein</fullName>
    </submittedName>
</protein>
<proteinExistence type="predicted"/>
<dbReference type="GeneID" id="29003799"/>